<keyword evidence="1" id="KW-0812">Transmembrane</keyword>
<feature type="transmembrane region" description="Helical" evidence="1">
    <location>
        <begin position="47"/>
        <end position="68"/>
    </location>
</feature>
<reference evidence="2" key="1">
    <citation type="submission" date="2015-07" db="EMBL/GenBank/DDBJ databases">
        <title>MeaNS - Measles Nucleotide Surveillance Program.</title>
        <authorList>
            <person name="Tran T."/>
            <person name="Druce J."/>
        </authorList>
    </citation>
    <scope>NUCLEOTIDE SEQUENCE</scope>
    <source>
        <strain evidence="2">UCB-OBI-ISO-001</strain>
        <tissue evidence="2">Gonad</tissue>
    </source>
</reference>
<protein>
    <submittedName>
        <fullName evidence="2">Uncharacterized protein</fullName>
    </submittedName>
</protein>
<dbReference type="EMBL" id="KQ429416">
    <property type="protein sequence ID" value="KOF65403.1"/>
    <property type="molecule type" value="Genomic_DNA"/>
</dbReference>
<evidence type="ECO:0000313" key="2">
    <source>
        <dbReference type="EMBL" id="KOF65403.1"/>
    </source>
</evidence>
<keyword evidence="1" id="KW-0472">Membrane</keyword>
<accession>A0A0L8FL73</accession>
<proteinExistence type="predicted"/>
<organism evidence="2">
    <name type="scientific">Octopus bimaculoides</name>
    <name type="common">California two-spotted octopus</name>
    <dbReference type="NCBI Taxonomy" id="37653"/>
    <lineage>
        <taxon>Eukaryota</taxon>
        <taxon>Metazoa</taxon>
        <taxon>Spiralia</taxon>
        <taxon>Lophotrochozoa</taxon>
        <taxon>Mollusca</taxon>
        <taxon>Cephalopoda</taxon>
        <taxon>Coleoidea</taxon>
        <taxon>Octopodiformes</taxon>
        <taxon>Octopoda</taxon>
        <taxon>Incirrata</taxon>
        <taxon>Octopodidae</taxon>
        <taxon>Octopus</taxon>
    </lineage>
</organism>
<evidence type="ECO:0000256" key="1">
    <source>
        <dbReference type="SAM" id="Phobius"/>
    </source>
</evidence>
<gene>
    <name evidence="2" type="ORF">OCBIM_22015549mg</name>
</gene>
<dbReference type="AlphaFoldDB" id="A0A0L8FL73"/>
<feature type="transmembrane region" description="Helical" evidence="1">
    <location>
        <begin position="19"/>
        <end position="40"/>
    </location>
</feature>
<name>A0A0L8FL73_OCTBM</name>
<keyword evidence="1" id="KW-1133">Transmembrane helix</keyword>
<sequence>MCNKQCIHHNYMHYKTNNILFITIIISTATTSILVIFFAVQSKILTIIIFIINIILITTFIMLFYFFLCNITKLILCQPSISLPTYLPTDLITCLLYINILTMTIY</sequence>